<gene>
    <name evidence="2" type="ORF">CDD82_6274</name>
</gene>
<feature type="signal peptide" evidence="1">
    <location>
        <begin position="1"/>
        <end position="17"/>
    </location>
</feature>
<accession>A0A2C5YWA1</accession>
<evidence type="ECO:0008006" key="4">
    <source>
        <dbReference type="Google" id="ProtNLM"/>
    </source>
</evidence>
<keyword evidence="1" id="KW-0732">Signal</keyword>
<organism evidence="2 3">
    <name type="scientific">Ophiocordyceps australis</name>
    <dbReference type="NCBI Taxonomy" id="1399860"/>
    <lineage>
        <taxon>Eukaryota</taxon>
        <taxon>Fungi</taxon>
        <taxon>Dikarya</taxon>
        <taxon>Ascomycota</taxon>
        <taxon>Pezizomycotina</taxon>
        <taxon>Sordariomycetes</taxon>
        <taxon>Hypocreomycetidae</taxon>
        <taxon>Hypocreales</taxon>
        <taxon>Ophiocordycipitaceae</taxon>
        <taxon>Ophiocordyceps</taxon>
    </lineage>
</organism>
<evidence type="ECO:0000256" key="1">
    <source>
        <dbReference type="SAM" id="SignalP"/>
    </source>
</evidence>
<keyword evidence="3" id="KW-1185">Reference proteome</keyword>
<dbReference type="Proteomes" id="UP000224854">
    <property type="component" value="Unassembled WGS sequence"/>
</dbReference>
<reference evidence="2 3" key="1">
    <citation type="submission" date="2017-06" db="EMBL/GenBank/DDBJ databases">
        <title>Ant-infecting Ophiocordyceps genomes reveal a high diversity of potential behavioral manipulation genes and a possible major role for enterotoxins.</title>
        <authorList>
            <person name="De Bekker C."/>
            <person name="Evans H.C."/>
            <person name="Brachmann A."/>
            <person name="Hughes D.P."/>
        </authorList>
    </citation>
    <scope>NUCLEOTIDE SEQUENCE [LARGE SCALE GENOMIC DNA]</scope>
    <source>
        <strain evidence="2 3">1348a</strain>
    </source>
</reference>
<sequence length="419" mass="46411">MIKTGILCLCLTALVAATLVVTAPEAAMATQQGQATRRDKEAAAFERFCKKDGCSDNLWNAFAGHRGSFLEFCNATNKSSRAPWDLVPDTRQGERAQLACLGSLRFADSCKCLMSDTGCEEDNECYRGIYEGFKGDLGQVSEFCVATLREVPFRPLEPAEALEGLEGHCRDANQLIDACRCAYGGSPWAVPGATRCGKCYLAIERAKGSDPMDVYSYCKTIRRELWGLDKGQPVPDSFQIPLDMTLGCNSAHDMYSACGCITSEESIWTYPQCVQSPCYRFLDQSSGDTRNFCKTWRRAKAFPDDIDFPVIPGLEYKCPSDADIQEVCECIAPGLGLDWEVPRCSDIKCYRVLDQEYLPVLRGIRILCNMYSSPRHSRRPRNAVRDGCGKRRAIEQVCGCVSPAEDFAAYEEPTNVTGL</sequence>
<comment type="caution">
    <text evidence="2">The sequence shown here is derived from an EMBL/GenBank/DDBJ whole genome shotgun (WGS) entry which is preliminary data.</text>
</comment>
<dbReference type="EMBL" id="NJEU01000632">
    <property type="protein sequence ID" value="PHH71903.1"/>
    <property type="molecule type" value="Genomic_DNA"/>
</dbReference>
<evidence type="ECO:0000313" key="3">
    <source>
        <dbReference type="Proteomes" id="UP000224854"/>
    </source>
</evidence>
<dbReference type="AlphaFoldDB" id="A0A2C5YWA1"/>
<protein>
    <recommendedName>
        <fullName evidence="4">Extracellular membrane protein CFEM domain-containing protein</fullName>
    </recommendedName>
</protein>
<name>A0A2C5YWA1_9HYPO</name>
<evidence type="ECO:0000313" key="2">
    <source>
        <dbReference type="EMBL" id="PHH71903.1"/>
    </source>
</evidence>
<feature type="chain" id="PRO_5012203166" description="Extracellular membrane protein CFEM domain-containing protein" evidence="1">
    <location>
        <begin position="18"/>
        <end position="419"/>
    </location>
</feature>
<dbReference type="OrthoDB" id="4906926at2759"/>
<proteinExistence type="predicted"/>